<reference evidence="1 2" key="1">
    <citation type="submission" date="2018-06" db="EMBL/GenBank/DDBJ databases">
        <title>Chryseolinea flavus sp. nov., a member of the phylum Bacteroidetes isolated from soil.</title>
        <authorList>
            <person name="Li Y."/>
            <person name="Wang J."/>
        </authorList>
    </citation>
    <scope>NUCLEOTIDE SEQUENCE [LARGE SCALE GENOMIC DNA]</scope>
    <source>
        <strain evidence="1 2">SDU1-6</strain>
    </source>
</reference>
<comment type="caution">
    <text evidence="1">The sequence shown here is derived from an EMBL/GenBank/DDBJ whole genome shotgun (WGS) entry which is preliminary data.</text>
</comment>
<gene>
    <name evidence="1" type="ORF">DQQ10_23660</name>
</gene>
<sequence>MKALKFYDKEGNGFELYADHERQSIIMEIEADQDEQQFVEFDDDDIDDIIIAFVNLKNELIAERNVGSN</sequence>
<evidence type="ECO:0000313" key="1">
    <source>
        <dbReference type="EMBL" id="RAV98519.1"/>
    </source>
</evidence>
<dbReference type="AlphaFoldDB" id="A0A364XWF2"/>
<evidence type="ECO:0000313" key="2">
    <source>
        <dbReference type="Proteomes" id="UP000251889"/>
    </source>
</evidence>
<dbReference type="RefSeq" id="WP_112749412.1">
    <property type="nucleotide sequence ID" value="NZ_QMFY01000017.1"/>
</dbReference>
<organism evidence="1 2">
    <name type="scientific">Pseudochryseolinea flava</name>
    <dbReference type="NCBI Taxonomy" id="2059302"/>
    <lineage>
        <taxon>Bacteria</taxon>
        <taxon>Pseudomonadati</taxon>
        <taxon>Bacteroidota</taxon>
        <taxon>Cytophagia</taxon>
        <taxon>Cytophagales</taxon>
        <taxon>Fulvivirgaceae</taxon>
        <taxon>Pseudochryseolinea</taxon>
    </lineage>
</organism>
<dbReference type="EMBL" id="QMFY01000017">
    <property type="protein sequence ID" value="RAV98519.1"/>
    <property type="molecule type" value="Genomic_DNA"/>
</dbReference>
<dbReference type="Proteomes" id="UP000251889">
    <property type="component" value="Unassembled WGS sequence"/>
</dbReference>
<proteinExistence type="predicted"/>
<name>A0A364XWF2_9BACT</name>
<keyword evidence="2" id="KW-1185">Reference proteome</keyword>
<protein>
    <submittedName>
        <fullName evidence="1">Uncharacterized protein</fullName>
    </submittedName>
</protein>
<accession>A0A364XWF2</accession>